<evidence type="ECO:0000256" key="7">
    <source>
        <dbReference type="ARBA" id="ARBA00023136"/>
    </source>
</evidence>
<name>A0A2P2BNH6_9FIRM</name>
<feature type="transmembrane region" description="Helical" evidence="8">
    <location>
        <begin position="198"/>
        <end position="222"/>
    </location>
</feature>
<evidence type="ECO:0000256" key="6">
    <source>
        <dbReference type="ARBA" id="ARBA00022989"/>
    </source>
</evidence>
<dbReference type="Proteomes" id="UP000245695">
    <property type="component" value="Chromosome 1"/>
</dbReference>
<dbReference type="EMBL" id="LN650648">
    <property type="protein sequence ID" value="CEI71949.1"/>
    <property type="molecule type" value="Genomic_DNA"/>
</dbReference>
<evidence type="ECO:0000256" key="8">
    <source>
        <dbReference type="SAM" id="Phobius"/>
    </source>
</evidence>
<evidence type="ECO:0000256" key="1">
    <source>
        <dbReference type="ARBA" id="ARBA00004651"/>
    </source>
</evidence>
<feature type="transmembrane region" description="Helical" evidence="8">
    <location>
        <begin position="377"/>
        <end position="393"/>
    </location>
</feature>
<evidence type="ECO:0000256" key="3">
    <source>
        <dbReference type="ARBA" id="ARBA00022448"/>
    </source>
</evidence>
<feature type="transmembrane region" description="Helical" evidence="8">
    <location>
        <begin position="56"/>
        <end position="76"/>
    </location>
</feature>
<keyword evidence="4" id="KW-1003">Cell membrane</keyword>
<organism evidence="9 10">
    <name type="scientific">Romboutsia hominis</name>
    <dbReference type="NCBI Taxonomy" id="1507512"/>
    <lineage>
        <taxon>Bacteria</taxon>
        <taxon>Bacillati</taxon>
        <taxon>Bacillota</taxon>
        <taxon>Clostridia</taxon>
        <taxon>Peptostreptococcales</taxon>
        <taxon>Peptostreptococcaceae</taxon>
        <taxon>Romboutsia</taxon>
    </lineage>
</organism>
<keyword evidence="5 8" id="KW-0812">Transmembrane</keyword>
<feature type="transmembrane region" description="Helical" evidence="8">
    <location>
        <begin position="88"/>
        <end position="109"/>
    </location>
</feature>
<dbReference type="PANTHER" id="PTHR30330">
    <property type="entry name" value="AGSS FAMILY TRANSPORTER, SODIUM-ALANINE"/>
    <property type="match status" value="1"/>
</dbReference>
<feature type="transmembrane region" description="Helical" evidence="8">
    <location>
        <begin position="130"/>
        <end position="152"/>
    </location>
</feature>
<dbReference type="AlphaFoldDB" id="A0A2P2BNH6"/>
<feature type="transmembrane region" description="Helical" evidence="8">
    <location>
        <begin position="285"/>
        <end position="308"/>
    </location>
</feature>
<feature type="transmembrane region" description="Helical" evidence="8">
    <location>
        <begin position="242"/>
        <end position="264"/>
    </location>
</feature>
<protein>
    <submittedName>
        <fullName evidence="9">Uncharacterized protein</fullName>
    </submittedName>
</protein>
<evidence type="ECO:0000313" key="10">
    <source>
        <dbReference type="Proteomes" id="UP000245695"/>
    </source>
</evidence>
<dbReference type="GO" id="GO:0005886">
    <property type="term" value="C:plasma membrane"/>
    <property type="evidence" value="ECO:0007669"/>
    <property type="project" value="UniProtKB-SubCell"/>
</dbReference>
<evidence type="ECO:0000313" key="9">
    <source>
        <dbReference type="EMBL" id="CEI71949.1"/>
    </source>
</evidence>
<feature type="transmembrane region" description="Helical" evidence="8">
    <location>
        <begin position="399"/>
        <end position="421"/>
    </location>
</feature>
<comment type="subcellular location">
    <subcellularLocation>
        <location evidence="1">Cell membrane</location>
        <topology evidence="1">Multi-pass membrane protein</topology>
    </subcellularLocation>
</comment>
<sequence>MEYIARVVSNVVWPMFIPFLLLLGTYICLQVFFNIRQRITTKGKINYKYIIPQSTVALGTMMGTGTVVGFLTGLSKLSISGQIYVESIAIWALLGSIILIPISYCETLISKVVRMQPKEYIKAFISTKASKLYVASLVLLYIFAIGGIQLSGIDAVATTSINKIVSLEFNELQRYMYIVIPVIIILITIILKNRQSIFLRILVTMVILSFSTYLLSFFIFLYKTQEYIPIFVERIIIGFKNPVSVLFGIPLGLIFGLQRVIQIAEPGLGTLALASMKSNAKPREAALISSILTTVLIVISVLVTSYIASYGLSEGIINFSVNGYEKLVSYFDTIISVTGKFGILILFTFIALSALTTLLGGYLVLINVANFNVKNNYLVYVGLLILGGALSVFNVELVFLLLEILLFISTSINIMALAMFTEFEWKKYKIRNLEIRKAA</sequence>
<evidence type="ECO:0000256" key="4">
    <source>
        <dbReference type="ARBA" id="ARBA00022475"/>
    </source>
</evidence>
<evidence type="ECO:0000256" key="5">
    <source>
        <dbReference type="ARBA" id="ARBA00022692"/>
    </source>
</evidence>
<evidence type="ECO:0000256" key="2">
    <source>
        <dbReference type="ARBA" id="ARBA00009261"/>
    </source>
</evidence>
<accession>A0A2P2BNH6</accession>
<feature type="transmembrane region" description="Helical" evidence="8">
    <location>
        <begin position="12"/>
        <end position="35"/>
    </location>
</feature>
<keyword evidence="6 8" id="KW-1133">Transmembrane helix</keyword>
<keyword evidence="7 8" id="KW-0472">Membrane</keyword>
<gene>
    <name evidence="9" type="ORF">FRIFI_0401</name>
</gene>
<keyword evidence="3" id="KW-0813">Transport</keyword>
<proteinExistence type="inferred from homology"/>
<reference evidence="9 10" key="1">
    <citation type="submission" date="2014-09" db="EMBL/GenBank/DDBJ databases">
        <authorList>
            <person name="Hornung B.V."/>
        </authorList>
    </citation>
    <scope>NUCLEOTIDE SEQUENCE [LARGE SCALE GENOMIC DNA]</scope>
    <source>
        <strain evidence="9 10">FRIFI</strain>
    </source>
</reference>
<comment type="similarity">
    <text evidence="2">Belongs to the alanine or glycine:cation symporter (AGCS) (TC 2.A.25) family.</text>
</comment>
<dbReference type="KEGG" id="rhom:FRIFI_0401"/>
<feature type="transmembrane region" description="Helical" evidence="8">
    <location>
        <begin position="172"/>
        <end position="191"/>
    </location>
</feature>
<keyword evidence="10" id="KW-1185">Reference proteome</keyword>
<feature type="transmembrane region" description="Helical" evidence="8">
    <location>
        <begin position="341"/>
        <end position="365"/>
    </location>
</feature>
<dbReference type="GO" id="GO:0005283">
    <property type="term" value="F:amino acid:sodium symporter activity"/>
    <property type="evidence" value="ECO:0007669"/>
    <property type="project" value="InterPro"/>
</dbReference>
<dbReference type="PANTHER" id="PTHR30330:SF7">
    <property type="entry name" value="SODIUM_PROTON-DEPENDENT ALANINE CARRIER PROTEIN YRBD-RELATED"/>
    <property type="match status" value="1"/>
</dbReference>
<dbReference type="InterPro" id="IPR001463">
    <property type="entry name" value="Na/Ala_symport"/>
</dbReference>